<protein>
    <submittedName>
        <fullName evidence="1">Cap-specific mRNA (Nucleoside-2'-O-)-methyltransferase 2-like protein</fullName>
    </submittedName>
</protein>
<reference evidence="1" key="1">
    <citation type="submission" date="2022-08" db="EMBL/GenBank/DDBJ databases">
        <title>Genome sequencing of akame (Lates japonicus).</title>
        <authorList>
            <person name="Hashiguchi Y."/>
            <person name="Takahashi H."/>
        </authorList>
    </citation>
    <scope>NUCLEOTIDE SEQUENCE</scope>
    <source>
        <strain evidence="1">Kochi</strain>
    </source>
</reference>
<evidence type="ECO:0000313" key="2">
    <source>
        <dbReference type="Proteomes" id="UP001279410"/>
    </source>
</evidence>
<proteinExistence type="predicted"/>
<sequence>MHTVSPACCSVSAGRPLGQKKQTGSFNERRELQTLSWRERIERGCYATWIQRHCTEAGGTGCLLEGALSECHVDSWYVLVGAALPVLPALRNSVLRRRTVKPPE</sequence>
<comment type="caution">
    <text evidence="1">The sequence shown here is derived from an EMBL/GenBank/DDBJ whole genome shotgun (WGS) entry which is preliminary data.</text>
</comment>
<gene>
    <name evidence="1" type="ORF">AKAME5_002670100</name>
</gene>
<dbReference type="AlphaFoldDB" id="A0AAD3NNY8"/>
<name>A0AAD3NNY8_LATJO</name>
<accession>A0AAD3NNY8</accession>
<evidence type="ECO:0000313" key="1">
    <source>
        <dbReference type="EMBL" id="GLD75367.1"/>
    </source>
</evidence>
<dbReference type="Proteomes" id="UP001279410">
    <property type="component" value="Unassembled WGS sequence"/>
</dbReference>
<dbReference type="EMBL" id="BRZM01002897">
    <property type="protein sequence ID" value="GLD75367.1"/>
    <property type="molecule type" value="Genomic_DNA"/>
</dbReference>
<organism evidence="1 2">
    <name type="scientific">Lates japonicus</name>
    <name type="common">Japanese lates</name>
    <dbReference type="NCBI Taxonomy" id="270547"/>
    <lineage>
        <taxon>Eukaryota</taxon>
        <taxon>Metazoa</taxon>
        <taxon>Chordata</taxon>
        <taxon>Craniata</taxon>
        <taxon>Vertebrata</taxon>
        <taxon>Euteleostomi</taxon>
        <taxon>Actinopterygii</taxon>
        <taxon>Neopterygii</taxon>
        <taxon>Teleostei</taxon>
        <taxon>Neoteleostei</taxon>
        <taxon>Acanthomorphata</taxon>
        <taxon>Carangaria</taxon>
        <taxon>Carangaria incertae sedis</taxon>
        <taxon>Centropomidae</taxon>
        <taxon>Lates</taxon>
    </lineage>
</organism>
<keyword evidence="2" id="KW-1185">Reference proteome</keyword>